<keyword evidence="3" id="KW-1185">Reference proteome</keyword>
<protein>
    <submittedName>
        <fullName evidence="2">Excisionase family DNA-binding protein</fullName>
    </submittedName>
</protein>
<dbReference type="Pfam" id="PF12728">
    <property type="entry name" value="HTH_17"/>
    <property type="match status" value="1"/>
</dbReference>
<feature type="domain" description="Helix-turn-helix" evidence="1">
    <location>
        <begin position="72"/>
        <end position="118"/>
    </location>
</feature>
<evidence type="ECO:0000313" key="3">
    <source>
        <dbReference type="Proteomes" id="UP001056455"/>
    </source>
</evidence>
<dbReference type="Proteomes" id="UP001056455">
    <property type="component" value="Chromosome"/>
</dbReference>
<dbReference type="InterPro" id="IPR010093">
    <property type="entry name" value="SinI_DNA-bd"/>
</dbReference>
<organism evidence="2 3">
    <name type="scientific">Ornithinimicrobium faecis</name>
    <dbReference type="NCBI Taxonomy" id="2934158"/>
    <lineage>
        <taxon>Bacteria</taxon>
        <taxon>Bacillati</taxon>
        <taxon>Actinomycetota</taxon>
        <taxon>Actinomycetes</taxon>
        <taxon>Micrococcales</taxon>
        <taxon>Ornithinimicrobiaceae</taxon>
        <taxon>Ornithinimicrobium</taxon>
    </lineage>
</organism>
<dbReference type="NCBIfam" id="TIGR01764">
    <property type="entry name" value="excise"/>
    <property type="match status" value="1"/>
</dbReference>
<accession>A0ABY4YR73</accession>
<evidence type="ECO:0000313" key="2">
    <source>
        <dbReference type="EMBL" id="USQ79252.1"/>
    </source>
</evidence>
<dbReference type="RefSeq" id="WP_252592188.1">
    <property type="nucleotide sequence ID" value="NZ_CP099489.1"/>
</dbReference>
<reference evidence="2" key="1">
    <citation type="submission" date="2022-06" db="EMBL/GenBank/DDBJ databases">
        <title>Ornithinimicrobium HY1793.</title>
        <authorList>
            <person name="Huang Y."/>
        </authorList>
    </citation>
    <scope>NUCLEOTIDE SEQUENCE</scope>
    <source>
        <strain evidence="2">HY1793</strain>
    </source>
</reference>
<proteinExistence type="predicted"/>
<dbReference type="InterPro" id="IPR041657">
    <property type="entry name" value="HTH_17"/>
</dbReference>
<name>A0ABY4YR73_9MICO</name>
<sequence>MATAISKETLFATQQTSRQAGEFKAWIEEHRQGADVRGEIRLPGQLADLLERAMAILADGGQVVIGSIPGQLTTTVAAELIGVSRTTVLKMVADGELSHTKVGTHTRLDRDDVLAVRRARLEQKQQALQELIALENELGL</sequence>
<keyword evidence="2" id="KW-0238">DNA-binding</keyword>
<dbReference type="GO" id="GO:0003677">
    <property type="term" value="F:DNA binding"/>
    <property type="evidence" value="ECO:0007669"/>
    <property type="project" value="UniProtKB-KW"/>
</dbReference>
<evidence type="ECO:0000259" key="1">
    <source>
        <dbReference type="Pfam" id="PF12728"/>
    </source>
</evidence>
<dbReference type="EMBL" id="CP099489">
    <property type="protein sequence ID" value="USQ79252.1"/>
    <property type="molecule type" value="Genomic_DNA"/>
</dbReference>
<gene>
    <name evidence="2" type="ORF">NF556_16795</name>
</gene>